<feature type="compositionally biased region" description="Basic and acidic residues" evidence="1">
    <location>
        <begin position="44"/>
        <end position="55"/>
    </location>
</feature>
<gene>
    <name evidence="2" type="ORF">RIF29_26368</name>
</gene>
<proteinExistence type="predicted"/>
<reference evidence="2 3" key="1">
    <citation type="submission" date="2024-01" db="EMBL/GenBank/DDBJ databases">
        <title>The genomes of 5 underutilized Papilionoideae crops provide insights into root nodulation and disease resistanc.</title>
        <authorList>
            <person name="Yuan L."/>
        </authorList>
    </citation>
    <scope>NUCLEOTIDE SEQUENCE [LARGE SCALE GENOMIC DNA]</scope>
    <source>
        <strain evidence="2">ZHUSHIDOU_FW_LH</strain>
        <tissue evidence="2">Leaf</tissue>
    </source>
</reference>
<organism evidence="2 3">
    <name type="scientific">Crotalaria pallida</name>
    <name type="common">Smooth rattlebox</name>
    <name type="synonym">Crotalaria striata</name>
    <dbReference type="NCBI Taxonomy" id="3830"/>
    <lineage>
        <taxon>Eukaryota</taxon>
        <taxon>Viridiplantae</taxon>
        <taxon>Streptophyta</taxon>
        <taxon>Embryophyta</taxon>
        <taxon>Tracheophyta</taxon>
        <taxon>Spermatophyta</taxon>
        <taxon>Magnoliopsida</taxon>
        <taxon>eudicotyledons</taxon>
        <taxon>Gunneridae</taxon>
        <taxon>Pentapetalae</taxon>
        <taxon>rosids</taxon>
        <taxon>fabids</taxon>
        <taxon>Fabales</taxon>
        <taxon>Fabaceae</taxon>
        <taxon>Papilionoideae</taxon>
        <taxon>50 kb inversion clade</taxon>
        <taxon>genistoids sensu lato</taxon>
        <taxon>core genistoids</taxon>
        <taxon>Crotalarieae</taxon>
        <taxon>Crotalaria</taxon>
    </lineage>
</organism>
<dbReference type="AlphaFoldDB" id="A0AAN9EPW2"/>
<comment type="caution">
    <text evidence="2">The sequence shown here is derived from an EMBL/GenBank/DDBJ whole genome shotgun (WGS) entry which is preliminary data.</text>
</comment>
<feature type="region of interest" description="Disordered" evidence="1">
    <location>
        <begin position="39"/>
        <end position="112"/>
    </location>
</feature>
<protein>
    <submittedName>
        <fullName evidence="2">Uncharacterized protein</fullName>
    </submittedName>
</protein>
<dbReference type="Proteomes" id="UP001372338">
    <property type="component" value="Unassembled WGS sequence"/>
</dbReference>
<evidence type="ECO:0000256" key="1">
    <source>
        <dbReference type="SAM" id="MobiDB-lite"/>
    </source>
</evidence>
<feature type="compositionally biased region" description="Polar residues" evidence="1">
    <location>
        <begin position="82"/>
        <end position="92"/>
    </location>
</feature>
<name>A0AAN9EPW2_CROPI</name>
<dbReference type="EMBL" id="JAYWIO010000005">
    <property type="protein sequence ID" value="KAK7260375.1"/>
    <property type="molecule type" value="Genomic_DNA"/>
</dbReference>
<feature type="compositionally biased region" description="Basic and acidic residues" evidence="1">
    <location>
        <begin position="63"/>
        <end position="77"/>
    </location>
</feature>
<accession>A0AAN9EPW2</accession>
<evidence type="ECO:0000313" key="3">
    <source>
        <dbReference type="Proteomes" id="UP001372338"/>
    </source>
</evidence>
<sequence>MCFTYELRTGTYPIIRGSFANWYRWVRTSIPRKQQIGIQNQIFNRKEGKTKNEKERRKKKNRTNSERLRHFASDLRSKIPSHPTSNTCNPISSIPVFHGPPELPRANGTSEL</sequence>
<evidence type="ECO:0000313" key="2">
    <source>
        <dbReference type="EMBL" id="KAK7260375.1"/>
    </source>
</evidence>
<keyword evidence="3" id="KW-1185">Reference proteome</keyword>